<evidence type="ECO:0000313" key="2">
    <source>
        <dbReference type="Proteomes" id="UP000242664"/>
    </source>
</evidence>
<gene>
    <name evidence="1" type="ORF">VEx25_0252</name>
</gene>
<reference evidence="2" key="1">
    <citation type="submission" date="2006-10" db="EMBL/GenBank/DDBJ databases">
        <authorList>
            <person name="Heidelberg J."/>
            <person name="Sebastian Y."/>
        </authorList>
    </citation>
    <scope>NUCLEOTIDE SEQUENCE [LARGE SCALE GENOMIC DNA]</scope>
    <source>
        <strain evidence="2">EX25</strain>
    </source>
</reference>
<sequence length="185" mass="19503">MNCCSSTIHSLKLSTVTSNGSSLAASAGGTMRSTAESTKPTNSSAFVCSDSSRCLYTSPFRCVVPRTIFSQAMMLSGASLPASKRLAIPFAMVFAMISNTFGPTAVVTKSVLTMRSITSSLAEFTAVTWVTVSIWHSVPTTFTLYSCLWLSWSTNGASTSAKVTSTSASAKSLPMKPRPMLPAPK</sequence>
<evidence type="ECO:0000313" key="1">
    <source>
        <dbReference type="EMBL" id="EDN56584.1"/>
    </source>
</evidence>
<keyword evidence="2" id="KW-1185">Reference proteome</keyword>
<dbReference type="EMBL" id="DS267832">
    <property type="protein sequence ID" value="EDN56584.1"/>
    <property type="molecule type" value="Genomic_DNA"/>
</dbReference>
<dbReference type="Proteomes" id="UP000242664">
    <property type="component" value="Unassembled WGS sequence"/>
</dbReference>
<organism evidence="1 2">
    <name type="scientific">Vibrio antiquarius (strain Ex25)</name>
    <dbReference type="NCBI Taxonomy" id="150340"/>
    <lineage>
        <taxon>Bacteria</taxon>
        <taxon>Pseudomonadati</taxon>
        <taxon>Pseudomonadota</taxon>
        <taxon>Gammaproteobacteria</taxon>
        <taxon>Vibrionales</taxon>
        <taxon>Vibrionaceae</taxon>
        <taxon>Vibrio</taxon>
        <taxon>Vibrio diabolicus subgroup</taxon>
    </lineage>
</organism>
<accession>A0ABM9WT97</accession>
<protein>
    <submittedName>
        <fullName evidence="1">Uncharacterized protein</fullName>
    </submittedName>
</protein>
<proteinExistence type="predicted"/>
<name>A0ABM9WT97_VIBAE</name>